<dbReference type="OrthoDB" id="98874at2"/>
<dbReference type="STRING" id="1797110.A3841_08125"/>
<organism evidence="3 4">
    <name type="scientific">Pontibacter flavimaris</name>
    <dbReference type="NCBI Taxonomy" id="1797110"/>
    <lineage>
        <taxon>Bacteria</taxon>
        <taxon>Pseudomonadati</taxon>
        <taxon>Bacteroidota</taxon>
        <taxon>Cytophagia</taxon>
        <taxon>Cytophagales</taxon>
        <taxon>Hymenobacteraceae</taxon>
        <taxon>Pontibacter</taxon>
    </lineage>
</organism>
<dbReference type="AlphaFoldDB" id="A0A1Q5PIB6"/>
<comment type="caution">
    <text evidence="3">The sequence shown here is derived from an EMBL/GenBank/DDBJ whole genome shotgun (WGS) entry which is preliminary data.</text>
</comment>
<evidence type="ECO:0000256" key="1">
    <source>
        <dbReference type="SAM" id="SignalP"/>
    </source>
</evidence>
<keyword evidence="1" id="KW-0732">Signal</keyword>
<keyword evidence="4" id="KW-1185">Reference proteome</keyword>
<evidence type="ECO:0000313" key="3">
    <source>
        <dbReference type="EMBL" id="OKL41963.1"/>
    </source>
</evidence>
<dbReference type="EMBL" id="LVWA01000002">
    <property type="protein sequence ID" value="OKL41963.1"/>
    <property type="molecule type" value="Genomic_DNA"/>
</dbReference>
<dbReference type="RefSeq" id="WP_073850407.1">
    <property type="nucleotide sequence ID" value="NZ_LVWA01000002.1"/>
</dbReference>
<evidence type="ECO:0000259" key="2">
    <source>
        <dbReference type="Pfam" id="PF12969"/>
    </source>
</evidence>
<dbReference type="Gene3D" id="3.10.620.30">
    <property type="match status" value="1"/>
</dbReference>
<name>A0A1Q5PIB6_9BACT</name>
<gene>
    <name evidence="3" type="ORF">A3841_08125</name>
</gene>
<reference evidence="3 4" key="1">
    <citation type="submission" date="2016-03" db="EMBL/GenBank/DDBJ databases">
        <title>Genome sequence of Pontibacter sp. nov., of the family cytophagaceae, isolated from marine sediment of the Yellow Sea, China.</title>
        <authorList>
            <person name="Zhang G."/>
            <person name="Zhang R."/>
        </authorList>
    </citation>
    <scope>NUCLEOTIDE SEQUENCE [LARGE SCALE GENOMIC DNA]</scope>
    <source>
        <strain evidence="3 4">S10-8</strain>
    </source>
</reference>
<feature type="signal peptide" evidence="1">
    <location>
        <begin position="1"/>
        <end position="24"/>
    </location>
</feature>
<proteinExistence type="predicted"/>
<protein>
    <recommendedName>
        <fullName evidence="2">DUF3857 domain-containing protein</fullName>
    </recommendedName>
</protein>
<dbReference type="Proteomes" id="UP000186551">
    <property type="component" value="Unassembled WGS sequence"/>
</dbReference>
<evidence type="ECO:0000313" key="4">
    <source>
        <dbReference type="Proteomes" id="UP000186551"/>
    </source>
</evidence>
<feature type="domain" description="DUF3857" evidence="2">
    <location>
        <begin position="69"/>
        <end position="240"/>
    </location>
</feature>
<dbReference type="Gene3D" id="2.60.40.3140">
    <property type="match status" value="1"/>
</dbReference>
<dbReference type="Gene3D" id="2.60.120.1130">
    <property type="match status" value="1"/>
</dbReference>
<accession>A0A1Q5PIB6</accession>
<feature type="chain" id="PRO_5013202728" description="DUF3857 domain-containing protein" evidence="1">
    <location>
        <begin position="25"/>
        <end position="662"/>
    </location>
</feature>
<dbReference type="Pfam" id="PF12969">
    <property type="entry name" value="DUF3857"/>
    <property type="match status" value="1"/>
</dbReference>
<dbReference type="InterPro" id="IPR024618">
    <property type="entry name" value="DUF3857"/>
</dbReference>
<sequence>MKANFTKLFVLALVVAGFSHQAAAQAVKFGKVSEDELRMSVYDKDTSAAAVILSDYGFTRIEYIGELKVVFERQMRIKIFKKSGYDWADVVVPYFQQGQAKERVGSIKGFTYNLENGKVTKDKLESKSIFDEQATEYRHTKKFTMPNVKEGSVIDISYTITSDSEFIYTLRDWEFQHSIPVAWSEYRARIPGYFDYKFLMQGYHSLYKNERLKEAATGSAKASPDMIDNAYVWIMKDVPALKEEKYITTIRDYQSKIEFELQRVHFPGEASRTMTGDWQKVTSDLLMADKFGVQLNRSGFFKNELAAIQGKYKSQPEQLAAIFDLVKNRMKWNGNYGVYASTTIRKAWDERTGSAADINLLLTSMLLEAGFDASPVLVSTRNHGRINTAMSPMVSKFNYVISQVKAGDKEYLLDATDPLVTVGVLPARCLNGEGRLIKKGAGHWVSLTPGASHTRLISANLTMNGQGEIVGTGRESAGGYGAISLRRTILEEGESKYIERLAKEVGDFKLLTPEIKNLNDLQSTLDITYSISVNGSGRSNDIIYLNPMLGRGEKENPFKLQERLYPVDFGTPIDETYICNFTIPEGYEVEEAPQSIALTLPEKGGRFMYMVQQQGNTLQVMSRLNINKPVFYAEEYAMLKELYNRIIAKHAEQIVLKKIAAN</sequence>